<dbReference type="NCBIfam" id="TIGR00833">
    <property type="entry name" value="actII"/>
    <property type="match status" value="1"/>
</dbReference>
<dbReference type="SUPFAM" id="SSF82866">
    <property type="entry name" value="Multidrug efflux transporter AcrB transmembrane domain"/>
    <property type="match status" value="2"/>
</dbReference>
<sequence length="958" mass="103590">MTKNRTATAHPEQPFIARAIRRLSIPIIFGWLAITVVVTLGVPSLEKVGQEHSVSMTPEEAPSIQAMKRMGKVFAESDSDNAAMIVLEGDRPLGDEAHTFYAALIRKLRDDPRHVQHIQDFWGDPLTAAGAQSADGKATYVQLDLAGNQGEALAAESIDAVRGIVARTPPPAGLKVYLTGPSVLIADMHASGDKSLVLITATTILVIFVVLLAVYRSIVTVVLLLLLVGVEFVAARGTVALLGDLGVIGLSTFAINLLTSLSLAAGTDYGIFLLGRYQEARQAGEDRETAYYTTYHGVAHVILGSGLTIAGATYCLSFTRLPYFQSLGIPCAAGMLVAVAAALTLGPAVLTVGSRYGLFDPKRMIKVRGWRRMGTVVTRWPAPVLAATCGVALVGLLGLPGYKTSYNDRQYVPADLPANAGYAAADRHFSQARMKPEILLVEADHDLRDPADMLVLNKLAKGVLAVPGVSRVQAITRPDGTTLPHTTLPFMIGAQNAVLAENSAFQRQRMDDLLRQADELAKMIAIMRRMHELMSQLAATTHHLTGETHDMQAITAELRDRISDFEDFWRPMRSYFYWERHCYDIPVCWSLRSIFDAIDGVDEITDRLGDLVADLDKIDALLPELIAQLPPMIDAMESMRTMMLTMHSTMSGVLGQLDENGKDPGAMGQAFDAAKNDDSFYLPPEVFDNRDFKRGMEMFLSPDGKAARLFILHRGDPATPEGFARVEAIKSAAEEALKTTPLENARISLGGTAAVFKDISDGATYDLMIAAISSLCLIFIIMLVITRSLAAAVVIVGTVALSLGASFGLSVLLWQYLIRMELHWLVLAMSVIILLAVGSDYNLLLVARFKQEIGAGLNTGIIRAVGGTGKVVTNAGLVFAFTMASMAVSDLRVLGQVGTTIGLGLLFDTLVVRAFMTPSIAALLGRWFWWPLTVRPRPASALLRPTGPRPAVRALLGE</sequence>
<dbReference type="InterPro" id="IPR004869">
    <property type="entry name" value="MMPL_dom"/>
</dbReference>
<dbReference type="InterPro" id="IPR004707">
    <property type="entry name" value="MmpL_fam"/>
</dbReference>
<keyword evidence="6" id="KW-0472">Membrane</keyword>
<evidence type="ECO:0000256" key="2">
    <source>
        <dbReference type="ARBA" id="ARBA00010157"/>
    </source>
</evidence>
<evidence type="ECO:0000256" key="6">
    <source>
        <dbReference type="ARBA" id="ARBA00023136"/>
    </source>
</evidence>
<proteinExistence type="inferred from homology"/>
<evidence type="ECO:0000313" key="7">
    <source>
        <dbReference type="EMBL" id="CQD17688.1"/>
    </source>
</evidence>
<evidence type="ECO:0000256" key="5">
    <source>
        <dbReference type="ARBA" id="ARBA00022989"/>
    </source>
</evidence>
<dbReference type="EMBL" id="CTEC01000002">
    <property type="protein sequence ID" value="CQD17688.1"/>
    <property type="molecule type" value="Genomic_DNA"/>
</dbReference>
<accession>A0A0U1DKR5</accession>
<comment type="subcellular location">
    <subcellularLocation>
        <location evidence="1">Cell membrane</location>
        <topology evidence="1">Multi-pass membrane protein</topology>
    </subcellularLocation>
</comment>
<protein>
    <submittedName>
        <fullName evidence="7">Transporter</fullName>
    </submittedName>
</protein>
<dbReference type="FunFam" id="1.20.1640.10:FF:000020">
    <property type="entry name" value="Transmembrane transport protein MmpL10"/>
    <property type="match status" value="1"/>
</dbReference>
<name>A0A0U1DKR5_9MYCO</name>
<reference evidence="8" key="1">
    <citation type="submission" date="2015-03" db="EMBL/GenBank/DDBJ databases">
        <authorList>
            <person name="Urmite Genomes"/>
        </authorList>
    </citation>
    <scope>NUCLEOTIDE SEQUENCE [LARGE SCALE GENOMIC DNA]</scope>
    <source>
        <strain evidence="8">CSUR P1344</strain>
    </source>
</reference>
<dbReference type="Pfam" id="PF03176">
    <property type="entry name" value="MMPL"/>
    <property type="match status" value="2"/>
</dbReference>
<dbReference type="Proteomes" id="UP000199601">
    <property type="component" value="Unassembled WGS sequence"/>
</dbReference>
<evidence type="ECO:0000256" key="4">
    <source>
        <dbReference type="ARBA" id="ARBA00022692"/>
    </source>
</evidence>
<evidence type="ECO:0000256" key="3">
    <source>
        <dbReference type="ARBA" id="ARBA00022475"/>
    </source>
</evidence>
<evidence type="ECO:0000256" key="1">
    <source>
        <dbReference type="ARBA" id="ARBA00004651"/>
    </source>
</evidence>
<dbReference type="GO" id="GO:0005886">
    <property type="term" value="C:plasma membrane"/>
    <property type="evidence" value="ECO:0007669"/>
    <property type="project" value="UniProtKB-SubCell"/>
</dbReference>
<dbReference type="PANTHER" id="PTHR33406:SF6">
    <property type="entry name" value="MEMBRANE PROTEIN YDGH-RELATED"/>
    <property type="match status" value="1"/>
</dbReference>
<gene>
    <name evidence="7" type="primary">mmpL4</name>
    <name evidence="7" type="ORF">BN000_03927</name>
</gene>
<dbReference type="RefSeq" id="WP_276327165.1">
    <property type="nucleotide sequence ID" value="NZ_CP157315.1"/>
</dbReference>
<evidence type="ECO:0000313" key="8">
    <source>
        <dbReference type="Proteomes" id="UP000199601"/>
    </source>
</evidence>
<dbReference type="AlphaFoldDB" id="A0A0U1DKR5"/>
<organism evidence="7 8">
    <name type="scientific">Mycobacterium europaeum</name>
    <dbReference type="NCBI Taxonomy" id="761804"/>
    <lineage>
        <taxon>Bacteria</taxon>
        <taxon>Bacillati</taxon>
        <taxon>Actinomycetota</taxon>
        <taxon>Actinomycetes</taxon>
        <taxon>Mycobacteriales</taxon>
        <taxon>Mycobacteriaceae</taxon>
        <taxon>Mycobacterium</taxon>
        <taxon>Mycobacterium simiae complex</taxon>
    </lineage>
</organism>
<keyword evidence="5" id="KW-1133">Transmembrane helix</keyword>
<dbReference type="FunFam" id="1.20.1640.10:FF:000018">
    <property type="entry name" value="Transmembrane transport protein MmpL10"/>
    <property type="match status" value="1"/>
</dbReference>
<comment type="similarity">
    <text evidence="2">Belongs to the resistance-nodulation-cell division (RND) (TC 2.A.6) family. MmpL subfamily.</text>
</comment>
<keyword evidence="4" id="KW-0812">Transmembrane</keyword>
<dbReference type="InterPro" id="IPR050545">
    <property type="entry name" value="Mycobact_MmpL"/>
</dbReference>
<dbReference type="PANTHER" id="PTHR33406">
    <property type="entry name" value="MEMBRANE PROTEIN MJ1562-RELATED"/>
    <property type="match status" value="1"/>
</dbReference>
<keyword evidence="8" id="KW-1185">Reference proteome</keyword>
<dbReference type="Gene3D" id="1.20.1640.10">
    <property type="entry name" value="Multidrug efflux transporter AcrB transmembrane domain"/>
    <property type="match status" value="2"/>
</dbReference>
<keyword evidence="3" id="KW-1003">Cell membrane</keyword>